<dbReference type="InterPro" id="IPR002201">
    <property type="entry name" value="Glyco_trans_9"/>
</dbReference>
<proteinExistence type="predicted"/>
<dbReference type="Proteomes" id="UP000005309">
    <property type="component" value="Unassembled WGS sequence"/>
</dbReference>
<evidence type="ECO:0000313" key="3">
    <source>
        <dbReference type="EMBL" id="EEQ49401.1"/>
    </source>
</evidence>
<dbReference type="PANTHER" id="PTHR30160">
    <property type="entry name" value="TETRAACYLDISACCHARIDE 4'-KINASE-RELATED"/>
    <property type="match status" value="1"/>
</dbReference>
<evidence type="ECO:0000256" key="1">
    <source>
        <dbReference type="ARBA" id="ARBA00022676"/>
    </source>
</evidence>
<dbReference type="GO" id="GO:0008713">
    <property type="term" value="F:ADP-heptose-lipopolysaccharide heptosyltransferase activity"/>
    <property type="evidence" value="ECO:0007669"/>
    <property type="project" value="TreeGrafter"/>
</dbReference>
<evidence type="ECO:0000313" key="4">
    <source>
        <dbReference type="Proteomes" id="UP000005309"/>
    </source>
</evidence>
<dbReference type="PANTHER" id="PTHR30160:SF1">
    <property type="entry name" value="LIPOPOLYSACCHARIDE 1,2-N-ACETYLGLUCOSAMINETRANSFERASE-RELATED"/>
    <property type="match status" value="1"/>
</dbReference>
<dbReference type="GO" id="GO:0005829">
    <property type="term" value="C:cytosol"/>
    <property type="evidence" value="ECO:0007669"/>
    <property type="project" value="TreeGrafter"/>
</dbReference>
<dbReference type="EMBL" id="ACLA01000004">
    <property type="protein sequence ID" value="EEQ49401.1"/>
    <property type="molecule type" value="Genomic_DNA"/>
</dbReference>
<dbReference type="RefSeq" id="WP_006690523.1">
    <property type="nucleotide sequence ID" value="NZ_GG694007.1"/>
</dbReference>
<protein>
    <submittedName>
        <fullName evidence="3">Heptosyltransferase</fullName>
    </submittedName>
</protein>
<dbReference type="AlphaFoldDB" id="C4V165"/>
<keyword evidence="4" id="KW-1185">Reference proteome</keyword>
<dbReference type="eggNOG" id="COG0859">
    <property type="taxonomic scope" value="Bacteria"/>
</dbReference>
<evidence type="ECO:0000256" key="2">
    <source>
        <dbReference type="ARBA" id="ARBA00022679"/>
    </source>
</evidence>
<sequence>MYKNILVINLAFIGDIVLAVPAVRALHETFPDARITMLTVPLTESIARMNPYLDDVLIYDKKGRDKGILGMLHMARRLRERRFDLAVCMNFAPRGAAVAWLARIPSRFGYDAQHGGFFLTKTAPADRSQPKHEVQNQLDFLRTFDITTCDASLALHIPAQIEHSFREKSKPLGLADRGCLVLCPCGRVRRRSLGAETTAALIHDFSKTEGARPVYLIGSAQDRSFLMQIAQRAALDEHHVLAGTFSLPEIAVLLRDADVLVSVDTGPAHIAQAVHCPVVEIFSTGDPRIWGPRGAHDVVLVEPRDPATGALPATECIESIAEERILTAVQDILRKTAHEKKR</sequence>
<dbReference type="CDD" id="cd03789">
    <property type="entry name" value="GT9_LPS_heptosyltransferase"/>
    <property type="match status" value="1"/>
</dbReference>
<organism evidence="3 4">
    <name type="scientific">Selenomonas flueggei ATCC 43531</name>
    <dbReference type="NCBI Taxonomy" id="638302"/>
    <lineage>
        <taxon>Bacteria</taxon>
        <taxon>Bacillati</taxon>
        <taxon>Bacillota</taxon>
        <taxon>Negativicutes</taxon>
        <taxon>Selenomonadales</taxon>
        <taxon>Selenomonadaceae</taxon>
        <taxon>Selenomonas</taxon>
    </lineage>
</organism>
<accession>C4V165</accession>
<gene>
    <name evidence="3" type="ORF">HMPREF0908_0259</name>
</gene>
<dbReference type="SUPFAM" id="SSF53756">
    <property type="entry name" value="UDP-Glycosyltransferase/glycogen phosphorylase"/>
    <property type="match status" value="1"/>
</dbReference>
<keyword evidence="1" id="KW-0328">Glycosyltransferase</keyword>
<dbReference type="GO" id="GO:0009244">
    <property type="term" value="P:lipopolysaccharide core region biosynthetic process"/>
    <property type="evidence" value="ECO:0007669"/>
    <property type="project" value="TreeGrafter"/>
</dbReference>
<dbReference type="InterPro" id="IPR051199">
    <property type="entry name" value="LPS_LOS_Heptosyltrfase"/>
</dbReference>
<dbReference type="Gene3D" id="3.40.50.2000">
    <property type="entry name" value="Glycogen Phosphorylase B"/>
    <property type="match status" value="2"/>
</dbReference>
<dbReference type="STRING" id="638302.HMPREF0908_0259"/>
<dbReference type="HOGENOM" id="CLU_038371_0_0_9"/>
<keyword evidence="2 3" id="KW-0808">Transferase</keyword>
<reference evidence="3 4" key="1">
    <citation type="submission" date="2009-04" db="EMBL/GenBank/DDBJ databases">
        <authorList>
            <person name="Qin X."/>
            <person name="Bachman B."/>
            <person name="Battles P."/>
            <person name="Bell A."/>
            <person name="Bess C."/>
            <person name="Bickham C."/>
            <person name="Chaboub L."/>
            <person name="Chen D."/>
            <person name="Coyle M."/>
            <person name="Deiros D.R."/>
            <person name="Dinh H."/>
            <person name="Forbes L."/>
            <person name="Fowler G."/>
            <person name="Francisco L."/>
            <person name="Fu Q."/>
            <person name="Gubbala S."/>
            <person name="Hale W."/>
            <person name="Han Y."/>
            <person name="Hemphill L."/>
            <person name="Highlander S.K."/>
            <person name="Hirani K."/>
            <person name="Hogues M."/>
            <person name="Jackson L."/>
            <person name="Jakkamsetti A."/>
            <person name="Javaid M."/>
            <person name="Jiang H."/>
            <person name="Korchina V."/>
            <person name="Kovar C."/>
            <person name="Lara F."/>
            <person name="Lee S."/>
            <person name="Mata R."/>
            <person name="Mathew T."/>
            <person name="Moen C."/>
            <person name="Morales K."/>
            <person name="Munidasa M."/>
            <person name="Nazareth L."/>
            <person name="Ngo R."/>
            <person name="Nguyen L."/>
            <person name="Okwuonu G."/>
            <person name="Ongeri F."/>
            <person name="Patil S."/>
            <person name="Petrosino J."/>
            <person name="Pham C."/>
            <person name="Pham P."/>
            <person name="Pu L.-L."/>
            <person name="Puazo M."/>
            <person name="Raj R."/>
            <person name="Reid J."/>
            <person name="Rouhana J."/>
            <person name="Saada N."/>
            <person name="Shang Y."/>
            <person name="Simmons D."/>
            <person name="Thornton R."/>
            <person name="Warren J."/>
            <person name="Weissenberger G."/>
            <person name="Zhang J."/>
            <person name="Zhang L."/>
            <person name="Zhou C."/>
            <person name="Zhu D."/>
            <person name="Muzny D."/>
            <person name="Worley K."/>
            <person name="Gibbs R."/>
        </authorList>
    </citation>
    <scope>NUCLEOTIDE SEQUENCE [LARGE SCALE GENOMIC DNA]</scope>
    <source>
        <strain evidence="3 4">ATCC 43531</strain>
    </source>
</reference>
<dbReference type="Pfam" id="PF01075">
    <property type="entry name" value="Glyco_transf_9"/>
    <property type="match status" value="1"/>
</dbReference>
<name>C4V165_9FIRM</name>
<comment type="caution">
    <text evidence="3">The sequence shown here is derived from an EMBL/GenBank/DDBJ whole genome shotgun (WGS) entry which is preliminary data.</text>
</comment>